<dbReference type="InterPro" id="IPR039171">
    <property type="entry name" value="Cwc2/Slt11"/>
</dbReference>
<accession>A7TL38</accession>
<dbReference type="GO" id="GO:0071007">
    <property type="term" value="C:U2-type catalytic step 2 spliceosome"/>
    <property type="evidence" value="ECO:0007669"/>
    <property type="project" value="TreeGrafter"/>
</dbReference>
<feature type="domain" description="STL11/RBM22-like N-terminal" evidence="5">
    <location>
        <begin position="7"/>
        <end position="125"/>
    </location>
</feature>
<dbReference type="GO" id="GO:0071006">
    <property type="term" value="C:U2-type catalytic step 1 spliceosome"/>
    <property type="evidence" value="ECO:0007669"/>
    <property type="project" value="TreeGrafter"/>
</dbReference>
<evidence type="ECO:0000256" key="3">
    <source>
        <dbReference type="ARBA" id="ARBA00025609"/>
    </source>
</evidence>
<evidence type="ECO:0000313" key="6">
    <source>
        <dbReference type="EMBL" id="EDO17001.1"/>
    </source>
</evidence>
<protein>
    <recommendedName>
        <fullName evidence="1">Pre-mRNA-splicing factor SLT11</fullName>
    </recommendedName>
</protein>
<gene>
    <name evidence="6" type="ORF">Kpol_1065p16</name>
</gene>
<feature type="region of interest" description="Disordered" evidence="4">
    <location>
        <begin position="336"/>
        <end position="360"/>
    </location>
</feature>
<dbReference type="GO" id="GO:0000398">
    <property type="term" value="P:mRNA splicing, via spliceosome"/>
    <property type="evidence" value="ECO:0007669"/>
    <property type="project" value="EnsemblFungi"/>
</dbReference>
<dbReference type="GO" id="GO:0000974">
    <property type="term" value="C:Prp19 complex"/>
    <property type="evidence" value="ECO:0007669"/>
    <property type="project" value="EnsemblFungi"/>
</dbReference>
<evidence type="ECO:0000256" key="4">
    <source>
        <dbReference type="SAM" id="MobiDB-lite"/>
    </source>
</evidence>
<dbReference type="PhylomeDB" id="A7TL38"/>
<dbReference type="InterPro" id="IPR048995">
    <property type="entry name" value="STL11/RBM22-like_N"/>
</dbReference>
<dbReference type="eggNOG" id="KOG0153">
    <property type="taxonomic scope" value="Eukaryota"/>
</dbReference>
<name>A7TL38_VANPO</name>
<dbReference type="InParanoid" id="A7TL38"/>
<dbReference type="HOGENOM" id="CLU_027112_1_1_1"/>
<dbReference type="PANTHER" id="PTHR14089:SF6">
    <property type="entry name" value="PRE-MRNA-SPLICING FACTOR RBM22"/>
    <property type="match status" value="1"/>
</dbReference>
<keyword evidence="2" id="KW-0694">RNA-binding</keyword>
<organism evidence="7">
    <name type="scientific">Vanderwaltozyma polyspora (strain ATCC 22028 / DSM 70294 / BCRC 21397 / CBS 2163 / NBRC 10782 / NRRL Y-8283 / UCD 57-17)</name>
    <name type="common">Kluyveromyces polysporus</name>
    <dbReference type="NCBI Taxonomy" id="436907"/>
    <lineage>
        <taxon>Eukaryota</taxon>
        <taxon>Fungi</taxon>
        <taxon>Dikarya</taxon>
        <taxon>Ascomycota</taxon>
        <taxon>Saccharomycotina</taxon>
        <taxon>Saccharomycetes</taxon>
        <taxon>Saccharomycetales</taxon>
        <taxon>Saccharomycetaceae</taxon>
        <taxon>Vanderwaltozyma</taxon>
    </lineage>
</organism>
<dbReference type="GO" id="GO:0036002">
    <property type="term" value="F:pre-mRNA binding"/>
    <property type="evidence" value="ECO:0007669"/>
    <property type="project" value="TreeGrafter"/>
</dbReference>
<reference evidence="6 7" key="1">
    <citation type="journal article" date="2007" name="Proc. Natl. Acad. Sci. U.S.A.">
        <title>Independent sorting-out of thousands of duplicated gene pairs in two yeast species descended from a whole-genome duplication.</title>
        <authorList>
            <person name="Scannell D.R."/>
            <person name="Frank A.C."/>
            <person name="Conant G.C."/>
            <person name="Byrne K.P."/>
            <person name="Woolfit M."/>
            <person name="Wolfe K.H."/>
        </authorList>
    </citation>
    <scope>NUCLEOTIDE SEQUENCE [LARGE SCALE GENOMIC DNA]</scope>
    <source>
        <strain evidence="7">ATCC 22028 / DSM 70294 / BCRC 21397 / CBS 2163 / NBRC 10782 / NRRL Y-8283 / UCD 57-17</strain>
    </source>
</reference>
<dbReference type="Proteomes" id="UP000000267">
    <property type="component" value="Unassembled WGS sequence"/>
</dbReference>
<comment type="function">
    <text evidence="3">Involved in pre-mRNA splicing. Facilitates the cooperative formation of U2/U6 helix II in association with stem II in the spliceosome. Binds to RNA.</text>
</comment>
<dbReference type="GO" id="GO:0017070">
    <property type="term" value="F:U6 snRNA binding"/>
    <property type="evidence" value="ECO:0007669"/>
    <property type="project" value="EnsemblFungi"/>
</dbReference>
<dbReference type="GeneID" id="5545215"/>
<dbReference type="EMBL" id="DS480412">
    <property type="protein sequence ID" value="EDO17001.1"/>
    <property type="molecule type" value="Genomic_DNA"/>
</dbReference>
<proteinExistence type="predicted"/>
<dbReference type="KEGG" id="vpo:Kpol_1065p16"/>
<sequence length="360" mass="40834">MSEDLFNICDQCLGDSKNVRMIKVPSGLECKICTYPFTVYKFKTSNRASNITKTLICKRCSDQRNICQCCMLDMTWHIPVNLRDQIISLINNGSSGTIVTKEAKNDIMKRYISLKDIKLGGAEFTSDPKKVQELLDNLKEELTTGSNKSIIRESTQKSTSITEKNSKYESVNITNLISKLPLSNSISESSEPTKSFFIYNIDPSIPEWKVRNRISEIINLKDWQDTSSNSLIINHKSRCGGIRFKSADLGNKFVSSLQETGKVFTSSECLIRGIIDIDQNQIFVIPWHSGFSTASFGDNIGENVKLSSRLEKFIRKERIGKDSILIDQQLPLTTSKRQLKSNKENKKKNKKPKRIPNLQL</sequence>
<dbReference type="AlphaFoldDB" id="A7TL38"/>
<feature type="compositionally biased region" description="Basic residues" evidence="4">
    <location>
        <begin position="337"/>
        <end position="354"/>
    </location>
</feature>
<keyword evidence="7" id="KW-1185">Reference proteome</keyword>
<evidence type="ECO:0000256" key="2">
    <source>
        <dbReference type="ARBA" id="ARBA00022884"/>
    </source>
</evidence>
<dbReference type="STRING" id="436907.A7TL38"/>
<dbReference type="PANTHER" id="PTHR14089">
    <property type="entry name" value="PRE-MRNA-SPLICING FACTOR RBM22"/>
    <property type="match status" value="1"/>
</dbReference>
<dbReference type="FunCoup" id="A7TL38">
    <property type="interactions" value="185"/>
</dbReference>
<dbReference type="RefSeq" id="XP_001644859.1">
    <property type="nucleotide sequence ID" value="XM_001644809.1"/>
</dbReference>
<evidence type="ECO:0000256" key="1">
    <source>
        <dbReference type="ARBA" id="ARBA00019060"/>
    </source>
</evidence>
<dbReference type="Pfam" id="PF21369">
    <property type="entry name" value="STL11_N"/>
    <property type="match status" value="1"/>
</dbReference>
<evidence type="ECO:0000259" key="5">
    <source>
        <dbReference type="Pfam" id="PF21369"/>
    </source>
</evidence>
<evidence type="ECO:0000313" key="7">
    <source>
        <dbReference type="Proteomes" id="UP000000267"/>
    </source>
</evidence>
<dbReference type="OrthoDB" id="10259600at2759"/>
<dbReference type="OMA" id="RNVCQCC"/>